<dbReference type="PANTHER" id="PTHR30548">
    <property type="entry name" value="2-HYDROXYGLUTARYL-COA DEHYDRATASE, D-COMPONENT-RELATED"/>
    <property type="match status" value="1"/>
</dbReference>
<proteinExistence type="inferred from homology"/>
<dbReference type="Gene3D" id="3.40.50.11900">
    <property type="match status" value="1"/>
</dbReference>
<dbReference type="Gene3D" id="3.40.50.11890">
    <property type="match status" value="1"/>
</dbReference>
<dbReference type="InterPro" id="IPR010327">
    <property type="entry name" value="FldB/FldC_alpha/beta"/>
</dbReference>
<evidence type="ECO:0000313" key="2">
    <source>
        <dbReference type="EMBL" id="MBI2876481.1"/>
    </source>
</evidence>
<comment type="similarity">
    <text evidence="1">Belongs to the FldB/FldC dehydratase alpha/beta subunit family.</text>
</comment>
<reference evidence="2" key="1">
    <citation type="submission" date="2020-07" db="EMBL/GenBank/DDBJ databases">
        <title>Huge and variable diversity of episymbiotic CPR bacteria and DPANN archaea in groundwater ecosystems.</title>
        <authorList>
            <person name="He C.Y."/>
            <person name="Keren R."/>
            <person name="Whittaker M."/>
            <person name="Farag I.F."/>
            <person name="Doudna J."/>
            <person name="Cate J.H.D."/>
            <person name="Banfield J.F."/>
        </authorList>
    </citation>
    <scope>NUCLEOTIDE SEQUENCE</scope>
    <source>
        <strain evidence="2">NC_groundwater_672_Ag_B-0.1um_62_36</strain>
    </source>
</reference>
<dbReference type="Proteomes" id="UP000769766">
    <property type="component" value="Unassembled WGS sequence"/>
</dbReference>
<dbReference type="Pfam" id="PF06050">
    <property type="entry name" value="HGD-D"/>
    <property type="match status" value="1"/>
</dbReference>
<dbReference type="PANTHER" id="PTHR30548:SF1">
    <property type="entry name" value="DEHYDRATASE SUBUNIT MJ0007-RELATED"/>
    <property type="match status" value="1"/>
</dbReference>
<gene>
    <name evidence="2" type="ORF">HYY20_06330</name>
</gene>
<accession>A0A932CNS0</accession>
<protein>
    <submittedName>
        <fullName evidence="2">2-hydroxyacyl-CoA dehydratase</fullName>
    </submittedName>
</protein>
<organism evidence="2 3">
    <name type="scientific">Tectimicrobiota bacterium</name>
    <dbReference type="NCBI Taxonomy" id="2528274"/>
    <lineage>
        <taxon>Bacteria</taxon>
        <taxon>Pseudomonadati</taxon>
        <taxon>Nitrospinota/Tectimicrobiota group</taxon>
        <taxon>Candidatus Tectimicrobiota</taxon>
    </lineage>
</organism>
<evidence type="ECO:0000256" key="1">
    <source>
        <dbReference type="ARBA" id="ARBA00005806"/>
    </source>
</evidence>
<sequence length="389" mass="44403">MLSSIAQLKEAAEGRPAELAREKSSERKVIGYFCNYVPEEIIHAAGHIPLRLVKGGEREAEAAGGEYLSLNSCSYAKSCVGLRGEARDPLYWEVDYLAEAPACVQMEWALEIWEKYFGVKTLPIGLPHNFHSPNGLDYFVREVKDFVKGVEAIAGREIPPGALEASIQLYNQIRRYLRDFYELLQEEEAPLQWSELFTLVQAGFVLDRERYLEGLKQVREEIGTGKRAPQGQPEEPRLMIIGSILADGDDKVIRIAEELKAQIVMDDFCTGSRWFWDPVEESTLEGLARRYLEKSPCGTFPILQSVGNLRRERLEHLLEAYRIDGVLYYTLRFCDSYAFKAETERRWLEGKGIPVLHLDSDYSSSNHGQIRTRLEACLEMLRTRKGSRI</sequence>
<dbReference type="AlphaFoldDB" id="A0A932CNS0"/>
<evidence type="ECO:0000313" key="3">
    <source>
        <dbReference type="Proteomes" id="UP000769766"/>
    </source>
</evidence>
<dbReference type="Gene3D" id="1.20.1270.370">
    <property type="match status" value="1"/>
</dbReference>
<comment type="caution">
    <text evidence="2">The sequence shown here is derived from an EMBL/GenBank/DDBJ whole genome shotgun (WGS) entry which is preliminary data.</text>
</comment>
<name>A0A932CNS0_UNCTE</name>
<dbReference type="EMBL" id="JACPRF010000192">
    <property type="protein sequence ID" value="MBI2876481.1"/>
    <property type="molecule type" value="Genomic_DNA"/>
</dbReference>